<comment type="caution">
    <text evidence="14">The sequence shown here is derived from an EMBL/GenBank/DDBJ whole genome shotgun (WGS) entry which is preliminary data.</text>
</comment>
<sequence length="272" mass="29951">MTDIREITDLAIDAARGAGEIAMEGFRRDGLRVDLKQDFHDLVTVYDRRCEEHIRERIEERFPGSAIVGEEGGASGEGSLTWHIDPIDGTANFARGMALWAVCIGVALDGEMVSGVVYDPANDQLFWADDRGAFLGDEPLVSRGSEDPRQATVIANFPLPRDLVHFPELALSQFARLSEDYSHYRAIGSSAVSLCWVAAGWADATFSFGANSWDVAAAAFIVRRAGGTYVTYAGGEPQPAERDYENPHYLALIPGARYDLLHDIMREQSRRP</sequence>
<evidence type="ECO:0000256" key="8">
    <source>
        <dbReference type="ARBA" id="ARBA00022801"/>
    </source>
</evidence>
<dbReference type="PANTHER" id="PTHR20854:SF4">
    <property type="entry name" value="INOSITOL-1-MONOPHOSPHATASE-RELATED"/>
    <property type="match status" value="1"/>
</dbReference>
<dbReference type="PANTHER" id="PTHR20854">
    <property type="entry name" value="INOSITOL MONOPHOSPHATASE"/>
    <property type="match status" value="1"/>
</dbReference>
<proteinExistence type="predicted"/>
<keyword evidence="8" id="KW-0378">Hydrolase</keyword>
<dbReference type="GO" id="GO:0006020">
    <property type="term" value="P:inositol metabolic process"/>
    <property type="evidence" value="ECO:0007669"/>
    <property type="project" value="TreeGrafter"/>
</dbReference>
<dbReference type="RefSeq" id="WP_254164225.1">
    <property type="nucleotide sequence ID" value="NZ_JANAFB010000001.1"/>
</dbReference>
<feature type="binding site" evidence="13">
    <location>
        <position position="214"/>
    </location>
    <ligand>
        <name>Mg(2+)</name>
        <dbReference type="ChEBI" id="CHEBI:18420"/>
        <label>1</label>
        <note>catalytic</note>
    </ligand>
</feature>
<dbReference type="Gene3D" id="3.30.540.10">
    <property type="entry name" value="Fructose-1,6-Bisphosphatase, subunit A, domain 1"/>
    <property type="match status" value="1"/>
</dbReference>
<dbReference type="InterPro" id="IPR000760">
    <property type="entry name" value="Inositol_monophosphatase-like"/>
</dbReference>
<dbReference type="PROSITE" id="PS00629">
    <property type="entry name" value="IMP_1"/>
    <property type="match status" value="1"/>
</dbReference>
<evidence type="ECO:0000256" key="9">
    <source>
        <dbReference type="ARBA" id="ARBA00022842"/>
    </source>
</evidence>
<feature type="binding site" evidence="13">
    <location>
        <position position="85"/>
    </location>
    <ligand>
        <name>Mg(2+)</name>
        <dbReference type="ChEBI" id="CHEBI:18420"/>
        <label>1</label>
        <note>catalytic</note>
    </ligand>
</feature>
<evidence type="ECO:0000256" key="2">
    <source>
        <dbReference type="ARBA" id="ARBA00001946"/>
    </source>
</evidence>
<comment type="catalytic activity">
    <reaction evidence="1">
        <text>a myo-inositol phosphate + H2O = myo-inositol + phosphate</text>
        <dbReference type="Rhea" id="RHEA:24056"/>
        <dbReference type="ChEBI" id="CHEBI:15377"/>
        <dbReference type="ChEBI" id="CHEBI:17268"/>
        <dbReference type="ChEBI" id="CHEBI:43474"/>
        <dbReference type="ChEBI" id="CHEBI:84139"/>
        <dbReference type="EC" id="3.1.3.25"/>
    </reaction>
</comment>
<dbReference type="EC" id="3.1.3.25" evidence="5"/>
<comment type="catalytic activity">
    <reaction evidence="11">
        <text>L-histidinol phosphate + H2O = L-histidinol + phosphate</text>
        <dbReference type="Rhea" id="RHEA:14465"/>
        <dbReference type="ChEBI" id="CHEBI:15377"/>
        <dbReference type="ChEBI" id="CHEBI:43474"/>
        <dbReference type="ChEBI" id="CHEBI:57699"/>
        <dbReference type="ChEBI" id="CHEBI:57980"/>
        <dbReference type="EC" id="3.1.3.15"/>
    </reaction>
</comment>
<feature type="binding site" evidence="13">
    <location>
        <position position="87"/>
    </location>
    <ligand>
        <name>Mg(2+)</name>
        <dbReference type="ChEBI" id="CHEBI:18420"/>
        <label>1</label>
        <note>catalytic</note>
    </ligand>
</feature>
<dbReference type="GO" id="GO:0007165">
    <property type="term" value="P:signal transduction"/>
    <property type="evidence" value="ECO:0007669"/>
    <property type="project" value="TreeGrafter"/>
</dbReference>
<comment type="cofactor">
    <cofactor evidence="2 13">
        <name>Mg(2+)</name>
        <dbReference type="ChEBI" id="CHEBI:18420"/>
    </cofactor>
</comment>
<accession>A0A9X2KHB8</accession>
<evidence type="ECO:0000256" key="5">
    <source>
        <dbReference type="ARBA" id="ARBA00013106"/>
    </source>
</evidence>
<evidence type="ECO:0000256" key="6">
    <source>
        <dbReference type="ARBA" id="ARBA00021697"/>
    </source>
</evidence>
<evidence type="ECO:0000313" key="15">
    <source>
        <dbReference type="Proteomes" id="UP001139502"/>
    </source>
</evidence>
<gene>
    <name evidence="14" type="ORF">NBM05_00580</name>
</gene>
<evidence type="ECO:0000256" key="11">
    <source>
        <dbReference type="ARBA" id="ARBA00049158"/>
    </source>
</evidence>
<keyword evidence="15" id="KW-1185">Reference proteome</keyword>
<evidence type="ECO:0000313" key="14">
    <source>
        <dbReference type="EMBL" id="MCP3424569.1"/>
    </source>
</evidence>
<evidence type="ECO:0000256" key="13">
    <source>
        <dbReference type="PIRSR" id="PIRSR600760-2"/>
    </source>
</evidence>
<keyword evidence="9 13" id="KW-0460">Magnesium</keyword>
<comment type="function">
    <text evidence="12">Catalyzes the dephosphorylation of histidinol-phosphate to histidinol, the direct precursor of histidine.</text>
</comment>
<feature type="binding site" evidence="13">
    <location>
        <position position="88"/>
    </location>
    <ligand>
        <name>Mg(2+)</name>
        <dbReference type="ChEBI" id="CHEBI:18420"/>
        <label>1</label>
        <note>catalytic</note>
    </ligand>
</feature>
<evidence type="ECO:0000256" key="4">
    <source>
        <dbReference type="ARBA" id="ARBA00013085"/>
    </source>
</evidence>
<dbReference type="InterPro" id="IPR020583">
    <property type="entry name" value="Inositol_monoP_metal-BS"/>
</dbReference>
<reference evidence="14" key="1">
    <citation type="submission" date="2022-06" db="EMBL/GenBank/DDBJ databases">
        <title>Rothia sp. isolated from sandalwood seedling.</title>
        <authorList>
            <person name="Tuikhar N."/>
            <person name="Kirdat K."/>
            <person name="Thorat V."/>
            <person name="Swetha P."/>
            <person name="Padma S."/>
            <person name="Sundararaj R."/>
            <person name="Yadav A."/>
        </authorList>
    </citation>
    <scope>NUCLEOTIDE SEQUENCE</scope>
    <source>
        <strain evidence="14">AR01</strain>
    </source>
</reference>
<keyword evidence="7 13" id="KW-0479">Metal-binding</keyword>
<evidence type="ECO:0000256" key="1">
    <source>
        <dbReference type="ARBA" id="ARBA00001033"/>
    </source>
</evidence>
<feature type="binding site" evidence="13">
    <location>
        <position position="70"/>
    </location>
    <ligand>
        <name>Mg(2+)</name>
        <dbReference type="ChEBI" id="CHEBI:18420"/>
        <label>1</label>
        <note>catalytic</note>
    </ligand>
</feature>
<evidence type="ECO:0000256" key="7">
    <source>
        <dbReference type="ARBA" id="ARBA00022723"/>
    </source>
</evidence>
<dbReference type="GO" id="GO:0004401">
    <property type="term" value="F:histidinol-phosphatase activity"/>
    <property type="evidence" value="ECO:0007669"/>
    <property type="project" value="UniProtKB-EC"/>
</dbReference>
<dbReference type="Gene3D" id="3.40.190.80">
    <property type="match status" value="1"/>
</dbReference>
<comment type="pathway">
    <text evidence="3">Amino-acid biosynthesis; L-histidine biosynthesis; L-histidine from 5-phospho-alpha-D-ribose 1-diphosphate: step 8/9.</text>
</comment>
<protein>
    <recommendedName>
        <fullName evidence="6">Histidinol-phosphatase</fullName>
        <ecNumber evidence="4">3.1.3.15</ecNumber>
        <ecNumber evidence="5">3.1.3.25</ecNumber>
    </recommendedName>
    <alternativeName>
        <fullName evidence="10">Histidinol-phosphate phosphatase</fullName>
    </alternativeName>
</protein>
<dbReference type="GO" id="GO:0008934">
    <property type="term" value="F:inositol monophosphate 1-phosphatase activity"/>
    <property type="evidence" value="ECO:0007669"/>
    <property type="project" value="TreeGrafter"/>
</dbReference>
<evidence type="ECO:0000256" key="10">
    <source>
        <dbReference type="ARBA" id="ARBA00033209"/>
    </source>
</evidence>
<dbReference type="FunFam" id="3.30.540.10:FF:000003">
    <property type="entry name" value="Inositol-1-monophosphatase"/>
    <property type="match status" value="1"/>
</dbReference>
<dbReference type="AlphaFoldDB" id="A0A9X2KHB8"/>
<evidence type="ECO:0000256" key="3">
    <source>
        <dbReference type="ARBA" id="ARBA00004970"/>
    </source>
</evidence>
<dbReference type="Pfam" id="PF00459">
    <property type="entry name" value="Inositol_P"/>
    <property type="match status" value="1"/>
</dbReference>
<organism evidence="14 15">
    <name type="scientific">Rothia santali</name>
    <dbReference type="NCBI Taxonomy" id="2949643"/>
    <lineage>
        <taxon>Bacteria</taxon>
        <taxon>Bacillati</taxon>
        <taxon>Actinomycetota</taxon>
        <taxon>Actinomycetes</taxon>
        <taxon>Micrococcales</taxon>
        <taxon>Micrococcaceae</taxon>
        <taxon>Rothia</taxon>
    </lineage>
</organism>
<name>A0A9X2KHB8_9MICC</name>
<dbReference type="PROSITE" id="PS00630">
    <property type="entry name" value="IMP_2"/>
    <property type="match status" value="1"/>
</dbReference>
<dbReference type="GO" id="GO:0046872">
    <property type="term" value="F:metal ion binding"/>
    <property type="evidence" value="ECO:0007669"/>
    <property type="project" value="UniProtKB-KW"/>
</dbReference>
<dbReference type="InterPro" id="IPR020550">
    <property type="entry name" value="Inositol_monophosphatase_CS"/>
</dbReference>
<dbReference type="GO" id="GO:0046854">
    <property type="term" value="P:phosphatidylinositol phosphate biosynthetic process"/>
    <property type="evidence" value="ECO:0007669"/>
    <property type="project" value="InterPro"/>
</dbReference>
<dbReference type="PRINTS" id="PR00377">
    <property type="entry name" value="IMPHPHTASES"/>
</dbReference>
<dbReference type="SUPFAM" id="SSF56655">
    <property type="entry name" value="Carbohydrate phosphatase"/>
    <property type="match status" value="1"/>
</dbReference>
<dbReference type="EMBL" id="JANAFB010000001">
    <property type="protein sequence ID" value="MCP3424569.1"/>
    <property type="molecule type" value="Genomic_DNA"/>
</dbReference>
<dbReference type="EC" id="3.1.3.15" evidence="4"/>
<dbReference type="Proteomes" id="UP001139502">
    <property type="component" value="Unassembled WGS sequence"/>
</dbReference>
<evidence type="ECO:0000256" key="12">
    <source>
        <dbReference type="ARBA" id="ARBA00053547"/>
    </source>
</evidence>